<protein>
    <submittedName>
        <fullName evidence="2">Uncharacterized protein</fullName>
    </submittedName>
</protein>
<dbReference type="EMBL" id="SHOA02000002">
    <property type="protein sequence ID" value="TDH69351.1"/>
    <property type="molecule type" value="Genomic_DNA"/>
</dbReference>
<dbReference type="KEGG" id="blac:94349778"/>
<feature type="region of interest" description="Disordered" evidence="1">
    <location>
        <begin position="20"/>
        <end position="46"/>
    </location>
</feature>
<organism evidence="2 3">
    <name type="scientific">Bremia lactucae</name>
    <name type="common">Lettuce downy mildew</name>
    <dbReference type="NCBI Taxonomy" id="4779"/>
    <lineage>
        <taxon>Eukaryota</taxon>
        <taxon>Sar</taxon>
        <taxon>Stramenopiles</taxon>
        <taxon>Oomycota</taxon>
        <taxon>Peronosporomycetes</taxon>
        <taxon>Peronosporales</taxon>
        <taxon>Peronosporaceae</taxon>
        <taxon>Bremia</taxon>
    </lineage>
</organism>
<reference evidence="2 3" key="1">
    <citation type="journal article" date="2021" name="Genome Biol.">
        <title>AFLAP: assembly-free linkage analysis pipeline using k-mers from genome sequencing data.</title>
        <authorList>
            <person name="Fletcher K."/>
            <person name="Zhang L."/>
            <person name="Gil J."/>
            <person name="Han R."/>
            <person name="Cavanaugh K."/>
            <person name="Michelmore R."/>
        </authorList>
    </citation>
    <scope>NUCLEOTIDE SEQUENCE [LARGE SCALE GENOMIC DNA]</scope>
    <source>
        <strain evidence="2 3">SF5</strain>
    </source>
</reference>
<dbReference type="RefSeq" id="XP_067818850.1">
    <property type="nucleotide sequence ID" value="XM_067964107.1"/>
</dbReference>
<proteinExistence type="predicted"/>
<evidence type="ECO:0000256" key="1">
    <source>
        <dbReference type="SAM" id="MobiDB-lite"/>
    </source>
</evidence>
<evidence type="ECO:0000313" key="3">
    <source>
        <dbReference type="Proteomes" id="UP000294530"/>
    </source>
</evidence>
<comment type="caution">
    <text evidence="2">The sequence shown here is derived from an EMBL/GenBank/DDBJ whole genome shotgun (WGS) entry which is preliminary data.</text>
</comment>
<sequence>MRIGYISLIVAATVVTNANSASRSSTSIDPSDQSHYDAQDLSTQEDNAWHKDDERTFLQKIMNVKSEDAGLKQALLSLPKKQLRLNEELGIQGFKGLTEIDGMARTLNKVARRDDALYDPTKKQIDILVAVFNEIQVARQLLKVKNPLSNGANHLWKMLFENKVGLSTDEVIKKLKGDKAQLDIDDFGILYQYIKVAKPEEMKKFPKLVLNEFKGKDAEANAFRFLFNIPVTSELTLAMQKQYIRLQFIEANSVVRLLAKSRDKMLEKDNLGSLVGFIKVYNTMAKRGSDFETNKVNAAKLLEDNF</sequence>
<dbReference type="Proteomes" id="UP000294530">
    <property type="component" value="Unassembled WGS sequence"/>
</dbReference>
<name>A0A976FML7_BRELC</name>
<dbReference type="AlphaFoldDB" id="A0A976FML7"/>
<keyword evidence="3" id="KW-1185">Reference proteome</keyword>
<dbReference type="GeneID" id="94349778"/>
<evidence type="ECO:0000313" key="2">
    <source>
        <dbReference type="EMBL" id="TDH69351.1"/>
    </source>
</evidence>
<accession>A0A976FML7</accession>
<gene>
    <name evidence="2" type="ORF">CCR75_006034</name>
</gene>